<dbReference type="OrthoDB" id="8017996at2"/>
<dbReference type="KEGG" id="mno:Mnod_8360"/>
<dbReference type="Proteomes" id="UP000008207">
    <property type="component" value="Plasmid pMNOD01"/>
</dbReference>
<keyword evidence="2" id="KW-1185">Reference proteome</keyword>
<name>B8IVQ4_METNO</name>
<dbReference type="AlphaFoldDB" id="B8IVQ4"/>
<dbReference type="EMBL" id="CP001350">
    <property type="protein sequence ID" value="ACL62494.1"/>
    <property type="molecule type" value="Genomic_DNA"/>
</dbReference>
<accession>B8IVQ4</accession>
<keyword evidence="1" id="KW-0614">Plasmid</keyword>
<organism evidence="1 2">
    <name type="scientific">Methylobacterium nodulans (strain LMG 21967 / CNCM I-2342 / ORS 2060)</name>
    <dbReference type="NCBI Taxonomy" id="460265"/>
    <lineage>
        <taxon>Bacteria</taxon>
        <taxon>Pseudomonadati</taxon>
        <taxon>Pseudomonadota</taxon>
        <taxon>Alphaproteobacteria</taxon>
        <taxon>Hyphomicrobiales</taxon>
        <taxon>Methylobacteriaceae</taxon>
        <taxon>Methylobacterium</taxon>
    </lineage>
</organism>
<dbReference type="RefSeq" id="WP_015934042.1">
    <property type="nucleotide sequence ID" value="NC_011892.1"/>
</dbReference>
<protein>
    <submittedName>
        <fullName evidence="1">Uncharacterized protein</fullName>
    </submittedName>
</protein>
<reference evidence="2" key="1">
    <citation type="submission" date="2009-01" db="EMBL/GenBank/DDBJ databases">
        <title>Complete sequence of plasmid 1 of Methylobacterium nodulans ORS 2060.</title>
        <authorList>
            <consortium name="US DOE Joint Genome Institute"/>
            <person name="Lucas S."/>
            <person name="Copeland A."/>
            <person name="Lapidus A."/>
            <person name="Glavina del Rio T."/>
            <person name="Dalin E."/>
            <person name="Tice H."/>
            <person name="Bruce D."/>
            <person name="Goodwin L."/>
            <person name="Pitluck S."/>
            <person name="Sims D."/>
            <person name="Brettin T."/>
            <person name="Detter J.C."/>
            <person name="Han C."/>
            <person name="Larimer F."/>
            <person name="Land M."/>
            <person name="Hauser L."/>
            <person name="Kyrpides N."/>
            <person name="Ivanova N."/>
            <person name="Marx C.J."/>
            <person name="Richardson P."/>
        </authorList>
    </citation>
    <scope>NUCLEOTIDE SEQUENCE [LARGE SCALE GENOMIC DNA]</scope>
    <source>
        <strain evidence="2">LMG 21967 / CNCM I-2342 / ORS 2060</strain>
        <plasmid evidence="2">Plasmid pMNOD01</plasmid>
    </source>
</reference>
<sequence length="248" mass="27517">MVPENWPVATAHDPRRLEEARHQVHSLVQWLARIERSYGSQGNGAMPTLEWHNARNAITTHPLGRDLDLELRLPELVLQFREGGEAVSHPLHVEEHSPAHVEAWLLVELLHRGMDRERFSKALPYDVSGLMSGDAVEFSPEAYENELRVLTAWFSNAASVIARTIDKSQPEQKQTVTVRPDDLSLEAGASGDRILGFRTGRAELPEPFFYIRRGQGGSAAGAGESVLPVSQIPAHGGEDRVAQFLKEA</sequence>
<dbReference type="HOGENOM" id="CLU_1119150_0_0_5"/>
<proteinExistence type="predicted"/>
<evidence type="ECO:0000313" key="1">
    <source>
        <dbReference type="EMBL" id="ACL62494.1"/>
    </source>
</evidence>
<geneLocation type="plasmid" evidence="1 2">
    <name>pMNOD01</name>
</geneLocation>
<evidence type="ECO:0000313" key="2">
    <source>
        <dbReference type="Proteomes" id="UP000008207"/>
    </source>
</evidence>
<gene>
    <name evidence="1" type="ordered locus">Mnod_8360</name>
</gene>